<gene>
    <name evidence="1" type="ORF">I2H31_18020</name>
</gene>
<proteinExistence type="predicted"/>
<accession>A0ABS0I7Q8</accession>
<name>A0ABS0I7Q8_9BACT</name>
<dbReference type="EMBL" id="JADQDM010000011">
    <property type="protein sequence ID" value="MBF9223006.1"/>
    <property type="molecule type" value="Genomic_DNA"/>
</dbReference>
<reference evidence="1 2" key="1">
    <citation type="submission" date="2020-11" db="EMBL/GenBank/DDBJ databases">
        <authorList>
            <person name="Kim M.K."/>
        </authorList>
    </citation>
    <scope>NUCLEOTIDE SEQUENCE [LARGE SCALE GENOMIC DNA]</scope>
    <source>
        <strain evidence="1 2">BT662</strain>
    </source>
</reference>
<dbReference type="RefSeq" id="WP_196294453.1">
    <property type="nucleotide sequence ID" value="NZ_JADQDM010000011.1"/>
</dbReference>
<comment type="caution">
    <text evidence="1">The sequence shown here is derived from an EMBL/GenBank/DDBJ whole genome shotgun (WGS) entry which is preliminary data.</text>
</comment>
<sequence>MAGLPAQVEQAATPEQANAVPIFDFLEGVLRQQLEAVLPAGTTLATVP</sequence>
<dbReference type="Proteomes" id="UP000618931">
    <property type="component" value="Unassembled WGS sequence"/>
</dbReference>
<protein>
    <submittedName>
        <fullName evidence="1">Uncharacterized protein</fullName>
    </submittedName>
</protein>
<keyword evidence="2" id="KW-1185">Reference proteome</keyword>
<evidence type="ECO:0000313" key="2">
    <source>
        <dbReference type="Proteomes" id="UP000618931"/>
    </source>
</evidence>
<evidence type="ECO:0000313" key="1">
    <source>
        <dbReference type="EMBL" id="MBF9223006.1"/>
    </source>
</evidence>
<organism evidence="1 2">
    <name type="scientific">Hymenobacter ruricola</name>
    <dbReference type="NCBI Taxonomy" id="2791023"/>
    <lineage>
        <taxon>Bacteria</taxon>
        <taxon>Pseudomonadati</taxon>
        <taxon>Bacteroidota</taxon>
        <taxon>Cytophagia</taxon>
        <taxon>Cytophagales</taxon>
        <taxon>Hymenobacteraceae</taxon>
        <taxon>Hymenobacter</taxon>
    </lineage>
</organism>